<dbReference type="Proteomes" id="UP000278746">
    <property type="component" value="Unassembled WGS sequence"/>
</dbReference>
<comment type="caution">
    <text evidence="1">The sequence shown here is derived from an EMBL/GenBank/DDBJ whole genome shotgun (WGS) entry which is preliminary data.</text>
</comment>
<organism evidence="1 2">
    <name type="scientific">Alteribacter keqinensis</name>
    <dbReference type="NCBI Taxonomy" id="2483800"/>
    <lineage>
        <taxon>Bacteria</taxon>
        <taxon>Bacillati</taxon>
        <taxon>Bacillota</taxon>
        <taxon>Bacilli</taxon>
        <taxon>Bacillales</taxon>
        <taxon>Bacillaceae</taxon>
        <taxon>Alteribacter</taxon>
    </lineage>
</organism>
<sequence>MLYIWHIEEIIKDTLDKHELLINFESNNDLETPMSYNKSTDTIKFNYLQMNGYHAKMTRAAKVSEEDLVRITLYHQIGYHLDFKHKFYDLRILMYGEDKEQEVLRAKIDGNAWERGRTLVPEELLSSYDKVRELEQPPQKNKA</sequence>
<accession>A0A3M7TQB1</accession>
<evidence type="ECO:0000313" key="1">
    <source>
        <dbReference type="EMBL" id="RNA66869.1"/>
    </source>
</evidence>
<name>A0A3M7TQB1_9BACI</name>
<keyword evidence="2" id="KW-1185">Reference proteome</keyword>
<protein>
    <submittedName>
        <fullName evidence="1">Uncharacterized protein</fullName>
    </submittedName>
</protein>
<dbReference type="OrthoDB" id="2965969at2"/>
<dbReference type="RefSeq" id="WP_122900740.1">
    <property type="nucleotide sequence ID" value="NZ_RHIB01000003.1"/>
</dbReference>
<evidence type="ECO:0000313" key="2">
    <source>
        <dbReference type="Proteomes" id="UP000278746"/>
    </source>
</evidence>
<dbReference type="AlphaFoldDB" id="A0A3M7TQB1"/>
<proteinExistence type="predicted"/>
<dbReference type="EMBL" id="RHIB01000003">
    <property type="protein sequence ID" value="RNA66869.1"/>
    <property type="molecule type" value="Genomic_DNA"/>
</dbReference>
<reference evidence="1 2" key="1">
    <citation type="submission" date="2018-10" db="EMBL/GenBank/DDBJ databases">
        <title>Bacillus Keqinensis sp. nov., a moderately halophilic bacterium isolated from a saline-alkaline lake.</title>
        <authorList>
            <person name="Wang H."/>
        </authorList>
    </citation>
    <scope>NUCLEOTIDE SEQUENCE [LARGE SCALE GENOMIC DNA]</scope>
    <source>
        <strain evidence="1 2">KQ-3</strain>
    </source>
</reference>
<gene>
    <name evidence="1" type="ORF">EBO34_16840</name>
</gene>